<gene>
    <name evidence="1" type="ORF">Q3M24_06430</name>
</gene>
<dbReference type="EMBL" id="CP159373">
    <property type="protein sequence ID" value="XCN74376.1"/>
    <property type="molecule type" value="Genomic_DNA"/>
</dbReference>
<name>A0AAU8LZP1_9BACT</name>
<protein>
    <submittedName>
        <fullName evidence="1">Uncharacterized protein</fullName>
    </submittedName>
</protein>
<reference evidence="1" key="1">
    <citation type="journal article" date="2024" name="Syst. Appl. Microbiol.">
        <title>First single-strain enrichments of Electrothrix cable bacteria, description of E. aestuarii sp. nov. and E. rattekaaiensis sp. nov., and proposal of a cable bacteria taxonomy following the rules of the SeqCode.</title>
        <authorList>
            <person name="Plum-Jensen L.E."/>
            <person name="Schramm A."/>
            <person name="Marshall I.P.G."/>
        </authorList>
    </citation>
    <scope>NUCLEOTIDE SEQUENCE</scope>
    <source>
        <strain evidence="1">Rat1</strain>
    </source>
</reference>
<organism evidence="1">
    <name type="scientific">Candidatus Electrothrix aestuarii</name>
    <dbReference type="NCBI Taxonomy" id="3062594"/>
    <lineage>
        <taxon>Bacteria</taxon>
        <taxon>Pseudomonadati</taxon>
        <taxon>Thermodesulfobacteriota</taxon>
        <taxon>Desulfobulbia</taxon>
        <taxon>Desulfobulbales</taxon>
        <taxon>Desulfobulbaceae</taxon>
        <taxon>Candidatus Electrothrix</taxon>
    </lineage>
</organism>
<evidence type="ECO:0000313" key="1">
    <source>
        <dbReference type="EMBL" id="XCN74376.1"/>
    </source>
</evidence>
<dbReference type="AlphaFoldDB" id="A0AAU8LZP1"/>
<dbReference type="KEGG" id="eaj:Q3M24_06430"/>
<accession>A0AAU8LZP1</accession>
<proteinExistence type="predicted"/>
<reference evidence="1" key="2">
    <citation type="submission" date="2024-06" db="EMBL/GenBank/DDBJ databases">
        <authorList>
            <person name="Plum-Jensen L.E."/>
            <person name="Schramm A."/>
            <person name="Marshall I.P.G."/>
        </authorList>
    </citation>
    <scope>NUCLEOTIDE SEQUENCE</scope>
    <source>
        <strain evidence="1">Rat1</strain>
    </source>
</reference>
<sequence>MLNQEDQCQNKLKSVDTCTLEKTIAKAIGDLTGINNYTCFIDNIKYSFPEGGKFDVSLGDLSHLTE</sequence>